<proteinExistence type="predicted"/>
<evidence type="ECO:0000313" key="1">
    <source>
        <dbReference type="EMBL" id="GIY69785.1"/>
    </source>
</evidence>
<gene>
    <name evidence="1" type="ORF">CEXT_63892</name>
</gene>
<dbReference type="EMBL" id="BPLR01014585">
    <property type="protein sequence ID" value="GIY69785.1"/>
    <property type="molecule type" value="Genomic_DNA"/>
</dbReference>
<keyword evidence="2" id="KW-1185">Reference proteome</keyword>
<accession>A0AAV4VIJ4</accession>
<protein>
    <submittedName>
        <fullName evidence="1">Uncharacterized protein</fullName>
    </submittedName>
</protein>
<comment type="caution">
    <text evidence="1">The sequence shown here is derived from an EMBL/GenBank/DDBJ whole genome shotgun (WGS) entry which is preliminary data.</text>
</comment>
<name>A0AAV4VIJ4_CAEEX</name>
<dbReference type="Proteomes" id="UP001054945">
    <property type="component" value="Unassembled WGS sequence"/>
</dbReference>
<sequence length="173" mass="19032">MHNFISFHHLSYFPSTCLHPSSHHERLSPTSSSHPTLPRWKSPVNQHLSAHPALFLCFIVTLSLSPSRLLSIAMRHISPPSLKAPDCLLAFGTTSFSIVCHARPASSPNWKSFSSTSASIYSHTFRVCMSVHSFSLAAIGSERGVVPFITLPPLICHGLSNEIVVLHKINSQQ</sequence>
<organism evidence="1 2">
    <name type="scientific">Caerostris extrusa</name>
    <name type="common">Bark spider</name>
    <name type="synonym">Caerostris bankana</name>
    <dbReference type="NCBI Taxonomy" id="172846"/>
    <lineage>
        <taxon>Eukaryota</taxon>
        <taxon>Metazoa</taxon>
        <taxon>Ecdysozoa</taxon>
        <taxon>Arthropoda</taxon>
        <taxon>Chelicerata</taxon>
        <taxon>Arachnida</taxon>
        <taxon>Araneae</taxon>
        <taxon>Araneomorphae</taxon>
        <taxon>Entelegynae</taxon>
        <taxon>Araneoidea</taxon>
        <taxon>Araneidae</taxon>
        <taxon>Caerostris</taxon>
    </lineage>
</organism>
<evidence type="ECO:0000313" key="2">
    <source>
        <dbReference type="Proteomes" id="UP001054945"/>
    </source>
</evidence>
<reference evidence="1 2" key="1">
    <citation type="submission" date="2021-06" db="EMBL/GenBank/DDBJ databases">
        <title>Caerostris extrusa draft genome.</title>
        <authorList>
            <person name="Kono N."/>
            <person name="Arakawa K."/>
        </authorList>
    </citation>
    <scope>NUCLEOTIDE SEQUENCE [LARGE SCALE GENOMIC DNA]</scope>
</reference>
<dbReference type="AlphaFoldDB" id="A0AAV4VIJ4"/>